<proteinExistence type="predicted"/>
<dbReference type="GeneID" id="75916934"/>
<comment type="caution">
    <text evidence="1">The sequence shown here is derived from an EMBL/GenBank/DDBJ whole genome shotgun (WGS) entry which is preliminary data.</text>
</comment>
<name>A0AAD5E491_UMBRA</name>
<protein>
    <submittedName>
        <fullName evidence="1">Uncharacterized protein</fullName>
    </submittedName>
</protein>
<dbReference type="Proteomes" id="UP001206595">
    <property type="component" value="Unassembled WGS sequence"/>
</dbReference>
<dbReference type="RefSeq" id="XP_051441383.1">
    <property type="nucleotide sequence ID" value="XM_051591591.1"/>
</dbReference>
<dbReference type="EMBL" id="MU620956">
    <property type="protein sequence ID" value="KAI8576379.1"/>
    <property type="molecule type" value="Genomic_DNA"/>
</dbReference>
<organism evidence="1 2">
    <name type="scientific">Umbelopsis ramanniana AG</name>
    <dbReference type="NCBI Taxonomy" id="1314678"/>
    <lineage>
        <taxon>Eukaryota</taxon>
        <taxon>Fungi</taxon>
        <taxon>Fungi incertae sedis</taxon>
        <taxon>Mucoromycota</taxon>
        <taxon>Mucoromycotina</taxon>
        <taxon>Umbelopsidomycetes</taxon>
        <taxon>Umbelopsidales</taxon>
        <taxon>Umbelopsidaceae</taxon>
        <taxon>Umbelopsis</taxon>
    </lineage>
</organism>
<gene>
    <name evidence="1" type="ORF">K450DRAFT_257028</name>
</gene>
<reference evidence="1" key="1">
    <citation type="submission" date="2021-06" db="EMBL/GenBank/DDBJ databases">
        <authorList>
            <consortium name="DOE Joint Genome Institute"/>
            <person name="Mondo S.J."/>
            <person name="Amses K.R."/>
            <person name="Simmons D.R."/>
            <person name="Longcore J.E."/>
            <person name="Seto K."/>
            <person name="Alves G.H."/>
            <person name="Bonds A.E."/>
            <person name="Quandt C.A."/>
            <person name="Davis W.J."/>
            <person name="Chang Y."/>
            <person name="Letcher P.M."/>
            <person name="Powell M.J."/>
            <person name="Kuo A."/>
            <person name="Labutti K."/>
            <person name="Pangilinan J."/>
            <person name="Andreopoulos W."/>
            <person name="Tritt A."/>
            <person name="Riley R."/>
            <person name="Hundley H."/>
            <person name="Johnson J."/>
            <person name="Lipzen A."/>
            <person name="Barry K."/>
            <person name="Berbee M.L."/>
            <person name="Buchler N.E."/>
            <person name="Grigoriev I.V."/>
            <person name="Spatafora J.W."/>
            <person name="Stajich J.E."/>
            <person name="James T.Y."/>
        </authorList>
    </citation>
    <scope>NUCLEOTIDE SEQUENCE</scope>
    <source>
        <strain evidence="1">AG</strain>
    </source>
</reference>
<accession>A0AAD5E491</accession>
<evidence type="ECO:0000313" key="1">
    <source>
        <dbReference type="EMBL" id="KAI8576379.1"/>
    </source>
</evidence>
<evidence type="ECO:0000313" key="2">
    <source>
        <dbReference type="Proteomes" id="UP001206595"/>
    </source>
</evidence>
<dbReference type="AlphaFoldDB" id="A0AAD5E491"/>
<keyword evidence="2" id="KW-1185">Reference proteome</keyword>
<sequence>MDCLASPPSPPNTRMHWSTTHADDRVDEAVEQLLRLYNTRDSALPRPSHHHRTISVDLGNAHRRSTHRASTSWLSANAGFEQEIYRVKETTTTKVATKNNNIDYTPPASPKHSPKPRRMVTFEDQVVKDTALPTPPASPVCEEKMVSRDHAAHRQNRFFALLHVEKPKLLSKRSR</sequence>
<reference evidence="1" key="2">
    <citation type="journal article" date="2022" name="Proc. Natl. Acad. Sci. U.S.A.">
        <title>Diploid-dominant life cycles characterize the early evolution of Fungi.</title>
        <authorList>
            <person name="Amses K.R."/>
            <person name="Simmons D.R."/>
            <person name="Longcore J.E."/>
            <person name="Mondo S.J."/>
            <person name="Seto K."/>
            <person name="Jeronimo G.H."/>
            <person name="Bonds A.E."/>
            <person name="Quandt C.A."/>
            <person name="Davis W.J."/>
            <person name="Chang Y."/>
            <person name="Federici B.A."/>
            <person name="Kuo A."/>
            <person name="LaButti K."/>
            <person name="Pangilinan J."/>
            <person name="Andreopoulos W."/>
            <person name="Tritt A."/>
            <person name="Riley R."/>
            <person name="Hundley H."/>
            <person name="Johnson J."/>
            <person name="Lipzen A."/>
            <person name="Barry K."/>
            <person name="Lang B.F."/>
            <person name="Cuomo C.A."/>
            <person name="Buchler N.E."/>
            <person name="Grigoriev I.V."/>
            <person name="Spatafora J.W."/>
            <person name="Stajich J.E."/>
            <person name="James T.Y."/>
        </authorList>
    </citation>
    <scope>NUCLEOTIDE SEQUENCE</scope>
    <source>
        <strain evidence="1">AG</strain>
    </source>
</reference>